<dbReference type="Gene3D" id="3.30.870.10">
    <property type="entry name" value="Endonuclease Chain A"/>
    <property type="match status" value="2"/>
</dbReference>
<organism evidence="9">
    <name type="scientific">plant metagenome</name>
    <dbReference type="NCBI Taxonomy" id="1297885"/>
    <lineage>
        <taxon>unclassified sequences</taxon>
        <taxon>metagenomes</taxon>
        <taxon>organismal metagenomes</taxon>
    </lineage>
</organism>
<dbReference type="EMBL" id="CAADHY010000018">
    <property type="protein sequence ID" value="VFR24099.1"/>
    <property type="molecule type" value="Genomic_DNA"/>
</dbReference>
<evidence type="ECO:0000259" key="8">
    <source>
        <dbReference type="PROSITE" id="PS50035"/>
    </source>
</evidence>
<keyword evidence="2" id="KW-1003">Cell membrane</keyword>
<protein>
    <submittedName>
        <fullName evidence="9">Cardiolipin synthetase</fullName>
        <ecNumber evidence="9">2.7.8.-</ecNumber>
    </submittedName>
</protein>
<dbReference type="InterPro" id="IPR001736">
    <property type="entry name" value="PLipase_D/transphosphatidylase"/>
</dbReference>
<dbReference type="CDD" id="cd09110">
    <property type="entry name" value="PLDc_CLS_1"/>
    <property type="match status" value="1"/>
</dbReference>
<dbReference type="SMART" id="SM00155">
    <property type="entry name" value="PLDc"/>
    <property type="match status" value="2"/>
</dbReference>
<dbReference type="InterPro" id="IPR022924">
    <property type="entry name" value="Cardiolipin_synthase"/>
</dbReference>
<dbReference type="AlphaFoldDB" id="A0A484PHD9"/>
<evidence type="ECO:0000256" key="1">
    <source>
        <dbReference type="ARBA" id="ARBA00004236"/>
    </source>
</evidence>
<dbReference type="GO" id="GO:0005886">
    <property type="term" value="C:plasma membrane"/>
    <property type="evidence" value="ECO:0007669"/>
    <property type="project" value="UniProtKB-SubCell"/>
</dbReference>
<dbReference type="CDD" id="cd09159">
    <property type="entry name" value="PLDc_ybhO_like_2"/>
    <property type="match status" value="1"/>
</dbReference>
<dbReference type="PANTHER" id="PTHR21248">
    <property type="entry name" value="CARDIOLIPIN SYNTHASE"/>
    <property type="match status" value="1"/>
</dbReference>
<evidence type="ECO:0000256" key="4">
    <source>
        <dbReference type="ARBA" id="ARBA00022692"/>
    </source>
</evidence>
<dbReference type="Pfam" id="PF13091">
    <property type="entry name" value="PLDc_2"/>
    <property type="match status" value="2"/>
</dbReference>
<name>A0A484PHD9_9ZZZZ</name>
<keyword evidence="3 9" id="KW-0808">Transferase</keyword>
<dbReference type="GO" id="GO:0008808">
    <property type="term" value="F:cardiolipin synthase activity"/>
    <property type="evidence" value="ECO:0007669"/>
    <property type="project" value="InterPro"/>
</dbReference>
<keyword evidence="6" id="KW-1133">Transmembrane helix</keyword>
<dbReference type="SUPFAM" id="SSF56024">
    <property type="entry name" value="Phospholipase D/nuclease"/>
    <property type="match status" value="2"/>
</dbReference>
<dbReference type="EC" id="2.7.8.-" evidence="9"/>
<comment type="subcellular location">
    <subcellularLocation>
        <location evidence="1">Cell membrane</location>
    </subcellularLocation>
</comment>
<dbReference type="PROSITE" id="PS50035">
    <property type="entry name" value="PLD"/>
    <property type="match status" value="2"/>
</dbReference>
<evidence type="ECO:0000256" key="7">
    <source>
        <dbReference type="ARBA" id="ARBA00023136"/>
    </source>
</evidence>
<dbReference type="PANTHER" id="PTHR21248:SF22">
    <property type="entry name" value="PHOSPHOLIPASE D"/>
    <property type="match status" value="1"/>
</dbReference>
<gene>
    <name evidence="9" type="ORF">AMP9_1627</name>
</gene>
<keyword evidence="5" id="KW-0677">Repeat</keyword>
<dbReference type="GO" id="GO:0032049">
    <property type="term" value="P:cardiolipin biosynthetic process"/>
    <property type="evidence" value="ECO:0007669"/>
    <property type="project" value="InterPro"/>
</dbReference>
<feature type="domain" description="PLD phosphodiesterase" evidence="8">
    <location>
        <begin position="373"/>
        <end position="400"/>
    </location>
</feature>
<keyword evidence="7" id="KW-0472">Membrane</keyword>
<reference evidence="9" key="1">
    <citation type="submission" date="2019-03" db="EMBL/GenBank/DDBJ databases">
        <authorList>
            <person name="Danneels B."/>
        </authorList>
    </citation>
    <scope>NUCLEOTIDE SEQUENCE</scope>
</reference>
<evidence type="ECO:0000256" key="6">
    <source>
        <dbReference type="ARBA" id="ARBA00022989"/>
    </source>
</evidence>
<evidence type="ECO:0000313" key="9">
    <source>
        <dbReference type="EMBL" id="VFR24099.1"/>
    </source>
</evidence>
<sequence length="460" mass="50632">MNALRGLAAAGACALLTHCASVPGPEVLAEQRAQVQAARESGQEGYQRGRDIVRDATSSKQDDFLALHMAVEEAVSAQPLWPRNSVRLLTDGPATYKAMQQAIRAARHSIRLETYIFDDDEIGNLFADLLIERARAGLDVALMVDAIGTLTASEKMFARMRDAGVQVVVFNPLNPLSAKAGWSVNERSHRKILVTDGRVGFLGGINVSGVYASSSLLGKRDSQKAKGADDAPWRDTHVEIRGPAVQRIEEVFLEGWNEQKGPPIAQRQTLGAASAGGDLTVRILANQPGEEDGYTVYLTLMSALQSAQKRIWITMAYFVPDPAFVQALQEASQRGVDVRLILPGFTDSKLVFHAGRSHYTPLLESGVQLYERKDALLHAKTIVIDGVWSTVGSSNLDWRSFALNHEINAVILGTSFAKEMETLFEQDQQAAERVTLEQWRARAVGDRFMEGFSRLFERWL</sequence>
<accession>A0A484PHD9</accession>
<dbReference type="InterPro" id="IPR025202">
    <property type="entry name" value="PLD-like_dom"/>
</dbReference>
<evidence type="ECO:0000256" key="2">
    <source>
        <dbReference type="ARBA" id="ARBA00022475"/>
    </source>
</evidence>
<dbReference type="NCBIfam" id="TIGR04265">
    <property type="entry name" value="bac_cardiolipin"/>
    <property type="match status" value="1"/>
</dbReference>
<keyword evidence="4" id="KW-0812">Transmembrane</keyword>
<feature type="domain" description="PLD phosphodiesterase" evidence="8">
    <location>
        <begin position="184"/>
        <end position="211"/>
    </location>
</feature>
<proteinExistence type="predicted"/>
<evidence type="ECO:0000256" key="5">
    <source>
        <dbReference type="ARBA" id="ARBA00022737"/>
    </source>
</evidence>
<evidence type="ECO:0000256" key="3">
    <source>
        <dbReference type="ARBA" id="ARBA00022679"/>
    </source>
</evidence>